<protein>
    <submittedName>
        <fullName evidence="2">Uncharacterized protein</fullName>
    </submittedName>
</protein>
<accession>A0A151N2B2</accession>
<feature type="region of interest" description="Disordered" evidence="1">
    <location>
        <begin position="1"/>
        <end position="83"/>
    </location>
</feature>
<evidence type="ECO:0000313" key="3">
    <source>
        <dbReference type="Proteomes" id="UP000050525"/>
    </source>
</evidence>
<evidence type="ECO:0000313" key="2">
    <source>
        <dbReference type="EMBL" id="KYO30902.1"/>
    </source>
</evidence>
<proteinExistence type="predicted"/>
<gene>
    <name evidence="2" type="ORF">Y1Q_0015341</name>
</gene>
<comment type="caution">
    <text evidence="2">The sequence shown here is derived from an EMBL/GenBank/DDBJ whole genome shotgun (WGS) entry which is preliminary data.</text>
</comment>
<keyword evidence="3" id="KW-1185">Reference proteome</keyword>
<dbReference type="AlphaFoldDB" id="A0A151N2B2"/>
<dbReference type="EMBL" id="AKHW03004131">
    <property type="protein sequence ID" value="KYO30902.1"/>
    <property type="molecule type" value="Genomic_DNA"/>
</dbReference>
<organism evidence="2 3">
    <name type="scientific">Alligator mississippiensis</name>
    <name type="common">American alligator</name>
    <dbReference type="NCBI Taxonomy" id="8496"/>
    <lineage>
        <taxon>Eukaryota</taxon>
        <taxon>Metazoa</taxon>
        <taxon>Chordata</taxon>
        <taxon>Craniata</taxon>
        <taxon>Vertebrata</taxon>
        <taxon>Euteleostomi</taxon>
        <taxon>Archelosauria</taxon>
        <taxon>Archosauria</taxon>
        <taxon>Crocodylia</taxon>
        <taxon>Alligatoridae</taxon>
        <taxon>Alligatorinae</taxon>
        <taxon>Alligator</taxon>
    </lineage>
</organism>
<evidence type="ECO:0000256" key="1">
    <source>
        <dbReference type="SAM" id="MobiDB-lite"/>
    </source>
</evidence>
<reference evidence="2 3" key="1">
    <citation type="journal article" date="2012" name="Genome Biol.">
        <title>Sequencing three crocodilian genomes to illuminate the evolution of archosaurs and amniotes.</title>
        <authorList>
            <person name="St John J.A."/>
            <person name="Braun E.L."/>
            <person name="Isberg S.R."/>
            <person name="Miles L.G."/>
            <person name="Chong A.Y."/>
            <person name="Gongora J."/>
            <person name="Dalzell P."/>
            <person name="Moran C."/>
            <person name="Bed'hom B."/>
            <person name="Abzhanov A."/>
            <person name="Burgess S.C."/>
            <person name="Cooksey A.M."/>
            <person name="Castoe T.A."/>
            <person name="Crawford N.G."/>
            <person name="Densmore L.D."/>
            <person name="Drew J.C."/>
            <person name="Edwards S.V."/>
            <person name="Faircloth B.C."/>
            <person name="Fujita M.K."/>
            <person name="Greenwold M.J."/>
            <person name="Hoffmann F.G."/>
            <person name="Howard J.M."/>
            <person name="Iguchi T."/>
            <person name="Janes D.E."/>
            <person name="Khan S.Y."/>
            <person name="Kohno S."/>
            <person name="de Koning A.J."/>
            <person name="Lance S.L."/>
            <person name="McCarthy F.M."/>
            <person name="McCormack J.E."/>
            <person name="Merchant M.E."/>
            <person name="Peterson D.G."/>
            <person name="Pollock D.D."/>
            <person name="Pourmand N."/>
            <person name="Raney B.J."/>
            <person name="Roessler K.A."/>
            <person name="Sanford J.R."/>
            <person name="Sawyer R.H."/>
            <person name="Schmidt C.J."/>
            <person name="Triplett E.W."/>
            <person name="Tuberville T.D."/>
            <person name="Venegas-Anaya M."/>
            <person name="Howard J.T."/>
            <person name="Jarvis E.D."/>
            <person name="Guillette L.J.Jr."/>
            <person name="Glenn T.C."/>
            <person name="Green R.E."/>
            <person name="Ray D.A."/>
        </authorList>
    </citation>
    <scope>NUCLEOTIDE SEQUENCE [LARGE SCALE GENOMIC DNA]</scope>
    <source>
        <strain evidence="2">KSC_2009_1</strain>
    </source>
</reference>
<dbReference type="Proteomes" id="UP000050525">
    <property type="component" value="Unassembled WGS sequence"/>
</dbReference>
<name>A0A151N2B2_ALLMI</name>
<feature type="compositionally biased region" description="Polar residues" evidence="1">
    <location>
        <begin position="69"/>
        <end position="83"/>
    </location>
</feature>
<sequence length="83" mass="8304">MPRGQKREPGPVNSHAGAGQSWRSEPRAGAGPELGASGAGAGGGYKAPPFASQGGRGGRSPLLRCRDSANMSNGRSSSQDLNA</sequence>